<sequence length="487" mass="51583">MTRKVADIIEGLGTGIHISGQWRDAKSSATFDVENPATGEVIATLADGGEADALEAIDVAAATQAEWAATPSRERSEILRRAYELMVSRADEIALLMTTEMGKPLAEAKGEVNYGAEFFRWFAEEAVRISGDARKSPDGKTRFIVTKEPVGPCILITPWNFPLAMITRKLGPAIAAGCTMVYKPANLTPLTSLYMVDLLREAGLPDGVLSMVCTTSPGSVVEPWIDSGKARKLSFTGSTPVGKLLLEQCARGVLRTSMELGGNAPFIVCEDANLDVAVDAAMAAKMRNMGEACTAANRILVHRDVIEEFSRKVTERMSGLKVGDGAQDGTDVGPLVEGKAVDKVEKLVGDAIERGAQVLCGGERPSGAGYFYPPTVLSGVSPESELMSTEVFGPVAALIPFDSDSEAIELANGTEFGLVSYVMTESVDRGFTISEKLEAGMVGFNTGLVSNPAAPFGGIKQSGLGREGGLTGIEEFVESKYVAIPVR</sequence>
<proteinExistence type="inferred from homology"/>
<accession>A0A173LQD9</accession>
<organism evidence="6 7">
    <name type="scientific">Dietzia timorensis</name>
    <dbReference type="NCBI Taxonomy" id="499555"/>
    <lineage>
        <taxon>Bacteria</taxon>
        <taxon>Bacillati</taxon>
        <taxon>Actinomycetota</taxon>
        <taxon>Actinomycetes</taxon>
        <taxon>Mycobacteriales</taxon>
        <taxon>Dietziaceae</taxon>
        <taxon>Dietzia</taxon>
    </lineage>
</organism>
<evidence type="ECO:0000259" key="5">
    <source>
        <dbReference type="Pfam" id="PF00171"/>
    </source>
</evidence>
<protein>
    <submittedName>
        <fullName evidence="6">Succinate-semialdehyde dehydrogenase [NADP(+)] GabD</fullName>
    </submittedName>
</protein>
<dbReference type="InterPro" id="IPR029510">
    <property type="entry name" value="Ald_DH_CS_GLU"/>
</dbReference>
<keyword evidence="2 4" id="KW-0560">Oxidoreductase</keyword>
<comment type="similarity">
    <text evidence="1 4">Belongs to the aldehyde dehydrogenase family.</text>
</comment>
<dbReference type="Proteomes" id="UP000186104">
    <property type="component" value="Chromosome"/>
</dbReference>
<dbReference type="Gene3D" id="3.40.309.10">
    <property type="entry name" value="Aldehyde Dehydrogenase, Chain A, domain 2"/>
    <property type="match status" value="1"/>
</dbReference>
<gene>
    <name evidence="6" type="ORF">BJL86_3195</name>
</gene>
<dbReference type="KEGG" id="dtm:BJL86_3195"/>
<dbReference type="InterPro" id="IPR050740">
    <property type="entry name" value="Aldehyde_DH_Superfamily"/>
</dbReference>
<evidence type="ECO:0000256" key="1">
    <source>
        <dbReference type="ARBA" id="ARBA00009986"/>
    </source>
</evidence>
<evidence type="ECO:0000256" key="3">
    <source>
        <dbReference type="PROSITE-ProRule" id="PRU10007"/>
    </source>
</evidence>
<dbReference type="RefSeq" id="WP_075845098.1">
    <property type="nucleotide sequence ID" value="NZ_CP015961.1"/>
</dbReference>
<dbReference type="GO" id="GO:0009450">
    <property type="term" value="P:gamma-aminobutyric acid catabolic process"/>
    <property type="evidence" value="ECO:0007669"/>
    <property type="project" value="TreeGrafter"/>
</dbReference>
<dbReference type="InterPro" id="IPR016162">
    <property type="entry name" value="Ald_DH_N"/>
</dbReference>
<dbReference type="Pfam" id="PF00171">
    <property type="entry name" value="Aldedh"/>
    <property type="match status" value="1"/>
</dbReference>
<evidence type="ECO:0000256" key="4">
    <source>
        <dbReference type="RuleBase" id="RU003345"/>
    </source>
</evidence>
<dbReference type="InterPro" id="IPR015590">
    <property type="entry name" value="Aldehyde_DH_dom"/>
</dbReference>
<reference evidence="6 7" key="1">
    <citation type="submission" date="2016-06" db="EMBL/GenBank/DDBJ databases">
        <title>Complete genome sequence of a saline-alkali tolerant type strain Dietzia timorensis ID05-A0528T.</title>
        <authorList>
            <person name="Wu X."/>
        </authorList>
    </citation>
    <scope>NUCLEOTIDE SEQUENCE [LARGE SCALE GENOMIC DNA]</scope>
    <source>
        <strain evidence="6 7">ID05-A0528</strain>
    </source>
</reference>
<dbReference type="AlphaFoldDB" id="A0A173LQD9"/>
<dbReference type="FunFam" id="3.40.605.10:FF:000005">
    <property type="entry name" value="Succinate-semialdehyde dehydrogenase I"/>
    <property type="match status" value="1"/>
</dbReference>
<keyword evidence="7" id="KW-1185">Reference proteome</keyword>
<dbReference type="SUPFAM" id="SSF53720">
    <property type="entry name" value="ALDH-like"/>
    <property type="match status" value="1"/>
</dbReference>
<dbReference type="OrthoDB" id="6882680at2"/>
<dbReference type="PROSITE" id="PS00687">
    <property type="entry name" value="ALDEHYDE_DEHYDR_GLU"/>
    <property type="match status" value="1"/>
</dbReference>
<dbReference type="STRING" id="499555.BJL86_3195"/>
<name>A0A173LQD9_9ACTN</name>
<dbReference type="EMBL" id="CP015961">
    <property type="protein sequence ID" value="ANI93954.1"/>
    <property type="molecule type" value="Genomic_DNA"/>
</dbReference>
<dbReference type="CDD" id="cd07103">
    <property type="entry name" value="ALDH_F5_SSADH_GabD"/>
    <property type="match status" value="1"/>
</dbReference>
<evidence type="ECO:0000256" key="2">
    <source>
        <dbReference type="ARBA" id="ARBA00023002"/>
    </source>
</evidence>
<evidence type="ECO:0000313" key="6">
    <source>
        <dbReference type="EMBL" id="ANI93954.1"/>
    </source>
</evidence>
<dbReference type="InterPro" id="IPR016161">
    <property type="entry name" value="Ald_DH/histidinol_DH"/>
</dbReference>
<dbReference type="PANTHER" id="PTHR43353">
    <property type="entry name" value="SUCCINATE-SEMIALDEHYDE DEHYDROGENASE, MITOCHONDRIAL"/>
    <property type="match status" value="1"/>
</dbReference>
<dbReference type="InterPro" id="IPR016163">
    <property type="entry name" value="Ald_DH_C"/>
</dbReference>
<feature type="domain" description="Aldehyde dehydrogenase" evidence="5">
    <location>
        <begin position="22"/>
        <end position="482"/>
    </location>
</feature>
<dbReference type="GO" id="GO:0004777">
    <property type="term" value="F:succinate-semialdehyde dehydrogenase (NAD+) activity"/>
    <property type="evidence" value="ECO:0007669"/>
    <property type="project" value="TreeGrafter"/>
</dbReference>
<dbReference type="PANTHER" id="PTHR43353:SF5">
    <property type="entry name" value="SUCCINATE-SEMIALDEHYDE DEHYDROGENASE, MITOCHONDRIAL"/>
    <property type="match status" value="1"/>
</dbReference>
<feature type="active site" evidence="3">
    <location>
        <position position="259"/>
    </location>
</feature>
<evidence type="ECO:0000313" key="7">
    <source>
        <dbReference type="Proteomes" id="UP000186104"/>
    </source>
</evidence>
<dbReference type="FunFam" id="3.40.309.10:FF:000004">
    <property type="entry name" value="Succinate-semialdehyde dehydrogenase I"/>
    <property type="match status" value="1"/>
</dbReference>
<dbReference type="Gene3D" id="3.40.605.10">
    <property type="entry name" value="Aldehyde Dehydrogenase, Chain A, domain 1"/>
    <property type="match status" value="1"/>
</dbReference>